<dbReference type="InterPro" id="IPR028082">
    <property type="entry name" value="Peripla_BP_I"/>
</dbReference>
<organism evidence="9 10">
    <name type="scientific">Streptacidiphilus cavernicola</name>
    <dbReference type="NCBI Taxonomy" id="3342716"/>
    <lineage>
        <taxon>Bacteria</taxon>
        <taxon>Bacillati</taxon>
        <taxon>Actinomycetota</taxon>
        <taxon>Actinomycetes</taxon>
        <taxon>Kitasatosporales</taxon>
        <taxon>Streptomycetaceae</taxon>
        <taxon>Streptacidiphilus</taxon>
    </lineage>
</organism>
<dbReference type="PRINTS" id="PR01733">
    <property type="entry name" value="LIPPROTEIN48"/>
</dbReference>
<dbReference type="PANTHER" id="PTHR34296">
    <property type="entry name" value="TRANSCRIPTIONAL ACTIVATOR PROTEIN MED"/>
    <property type="match status" value="1"/>
</dbReference>
<evidence type="ECO:0000256" key="1">
    <source>
        <dbReference type="ARBA" id="ARBA00004193"/>
    </source>
</evidence>
<evidence type="ECO:0000256" key="7">
    <source>
        <dbReference type="SAM" id="SignalP"/>
    </source>
</evidence>
<comment type="similarity">
    <text evidence="2">Belongs to the BMP lipoprotein family.</text>
</comment>
<dbReference type="PANTHER" id="PTHR34296:SF2">
    <property type="entry name" value="ABC TRANSPORTER GUANOSINE-BINDING PROTEIN NUPN"/>
    <property type="match status" value="1"/>
</dbReference>
<keyword evidence="4 7" id="KW-0732">Signal</keyword>
<comment type="caution">
    <text evidence="9">The sequence shown here is derived from an EMBL/GenBank/DDBJ whole genome shotgun (WGS) entry which is preliminary data.</text>
</comment>
<dbReference type="Pfam" id="PF02608">
    <property type="entry name" value="Bmp"/>
    <property type="match status" value="1"/>
</dbReference>
<gene>
    <name evidence="9" type="ORF">ACEZDJ_23950</name>
</gene>
<reference evidence="9 10" key="1">
    <citation type="submission" date="2024-09" db="EMBL/GenBank/DDBJ databases">
        <authorList>
            <person name="Lee S.D."/>
        </authorList>
    </citation>
    <scope>NUCLEOTIDE SEQUENCE [LARGE SCALE GENOMIC DNA]</scope>
    <source>
        <strain evidence="9 10">N1-5</strain>
    </source>
</reference>
<accession>A0ABV6USC8</accession>
<sequence length="371" mass="37576">MRKPLALVAVAAAVALTATACGSKPVSTSGSGSSSSAATGSSTAAGAAFKACMVTDTGGLDDHSFNAESWAGMQDAAKADPNITVQNATSATENDYASNIAGFVSAGCKMIVTVGFAMNDATVASAKKNTSQNYAIVDNSSTGSQIKGLEFNTAQGAFLGGYFAAAETKTGKVATFGGANYPTVTVYMDGFWEGVQYYNQKHGTKVQVLGWDENKPKSGTFDPTQSFTDQAGGKQIAATFQAQGADIIFPVAGGTGIGALAQAKASGGKLNAIWVDDDGAISNSAYASVIMTSVTKGIASAVTSVVTDSAKGTFSSTPYIGTLANDGTGLAPYHDFQSKVPATLTTELAQVKQDIISGTIKITSKNQPTAG</sequence>
<feature type="domain" description="ABC transporter substrate-binding protein PnrA-like" evidence="8">
    <location>
        <begin position="51"/>
        <end position="363"/>
    </location>
</feature>
<dbReference type="InterPro" id="IPR008107">
    <property type="entry name" value="Mycoplasma_p48"/>
</dbReference>
<evidence type="ECO:0000259" key="8">
    <source>
        <dbReference type="Pfam" id="PF02608"/>
    </source>
</evidence>
<dbReference type="InterPro" id="IPR050957">
    <property type="entry name" value="BMP_lipoprotein"/>
</dbReference>
<dbReference type="CDD" id="cd06354">
    <property type="entry name" value="PBP1_PrnA-like"/>
    <property type="match status" value="1"/>
</dbReference>
<feature type="signal peptide" evidence="7">
    <location>
        <begin position="1"/>
        <end position="20"/>
    </location>
</feature>
<feature type="chain" id="PRO_5047027502" evidence="7">
    <location>
        <begin position="21"/>
        <end position="371"/>
    </location>
</feature>
<comment type="subcellular location">
    <subcellularLocation>
        <location evidence="1">Cell membrane</location>
        <topology evidence="1">Lipid-anchor</topology>
    </subcellularLocation>
</comment>
<protein>
    <submittedName>
        <fullName evidence="9">BMP family protein</fullName>
    </submittedName>
</protein>
<evidence type="ECO:0000256" key="3">
    <source>
        <dbReference type="ARBA" id="ARBA00022475"/>
    </source>
</evidence>
<dbReference type="EMBL" id="JBHEZZ010000014">
    <property type="protein sequence ID" value="MFC1404352.1"/>
    <property type="molecule type" value="Genomic_DNA"/>
</dbReference>
<dbReference type="PROSITE" id="PS51257">
    <property type="entry name" value="PROKAR_LIPOPROTEIN"/>
    <property type="match status" value="1"/>
</dbReference>
<proteinExistence type="inferred from homology"/>
<dbReference type="Gene3D" id="3.40.50.2300">
    <property type="match status" value="2"/>
</dbReference>
<keyword evidence="5" id="KW-0472">Membrane</keyword>
<keyword evidence="10" id="KW-1185">Reference proteome</keyword>
<name>A0ABV6USC8_9ACTN</name>
<evidence type="ECO:0000256" key="6">
    <source>
        <dbReference type="ARBA" id="ARBA00023288"/>
    </source>
</evidence>
<dbReference type="Proteomes" id="UP001592528">
    <property type="component" value="Unassembled WGS sequence"/>
</dbReference>
<keyword evidence="3" id="KW-1003">Cell membrane</keyword>
<keyword evidence="6" id="KW-0449">Lipoprotein</keyword>
<dbReference type="SUPFAM" id="SSF53822">
    <property type="entry name" value="Periplasmic binding protein-like I"/>
    <property type="match status" value="1"/>
</dbReference>
<dbReference type="InterPro" id="IPR003760">
    <property type="entry name" value="PnrA-like"/>
</dbReference>
<evidence type="ECO:0000313" key="10">
    <source>
        <dbReference type="Proteomes" id="UP001592528"/>
    </source>
</evidence>
<evidence type="ECO:0000256" key="4">
    <source>
        <dbReference type="ARBA" id="ARBA00022729"/>
    </source>
</evidence>
<evidence type="ECO:0000256" key="5">
    <source>
        <dbReference type="ARBA" id="ARBA00023136"/>
    </source>
</evidence>
<evidence type="ECO:0000313" key="9">
    <source>
        <dbReference type="EMBL" id="MFC1404352.1"/>
    </source>
</evidence>
<evidence type="ECO:0000256" key="2">
    <source>
        <dbReference type="ARBA" id="ARBA00008610"/>
    </source>
</evidence>
<dbReference type="RefSeq" id="WP_030265436.1">
    <property type="nucleotide sequence ID" value="NZ_JBHEZZ010000014.1"/>
</dbReference>